<dbReference type="SMART" id="SM00387">
    <property type="entry name" value="HATPase_c"/>
    <property type="match status" value="1"/>
</dbReference>
<keyword evidence="8 12" id="KW-1133">Transmembrane helix</keyword>
<dbReference type="EMBL" id="FNIT01000003">
    <property type="protein sequence ID" value="SDO07110.1"/>
    <property type="molecule type" value="Genomic_DNA"/>
</dbReference>
<evidence type="ECO:0000256" key="4">
    <source>
        <dbReference type="ARBA" id="ARBA00022553"/>
    </source>
</evidence>
<evidence type="ECO:0000256" key="7">
    <source>
        <dbReference type="ARBA" id="ARBA00022777"/>
    </source>
</evidence>
<keyword evidence="6 12" id="KW-0812">Transmembrane</keyword>
<dbReference type="InterPro" id="IPR050428">
    <property type="entry name" value="TCS_sensor_his_kinase"/>
</dbReference>
<dbReference type="GO" id="GO:0005886">
    <property type="term" value="C:plasma membrane"/>
    <property type="evidence" value="ECO:0007669"/>
    <property type="project" value="TreeGrafter"/>
</dbReference>
<dbReference type="InterPro" id="IPR003594">
    <property type="entry name" value="HATPase_dom"/>
</dbReference>
<evidence type="ECO:0000256" key="12">
    <source>
        <dbReference type="SAM" id="Phobius"/>
    </source>
</evidence>
<keyword evidence="7 15" id="KW-0418">Kinase</keyword>
<feature type="transmembrane region" description="Helical" evidence="12">
    <location>
        <begin position="174"/>
        <end position="195"/>
    </location>
</feature>
<dbReference type="InterPro" id="IPR004358">
    <property type="entry name" value="Sig_transdc_His_kin-like_C"/>
</dbReference>
<dbReference type="PANTHER" id="PTHR45436">
    <property type="entry name" value="SENSOR HISTIDINE KINASE YKOH"/>
    <property type="match status" value="1"/>
</dbReference>
<name>A0A1H0GJV6_9HYPH</name>
<evidence type="ECO:0000256" key="5">
    <source>
        <dbReference type="ARBA" id="ARBA00022679"/>
    </source>
</evidence>
<organism evidence="15 16">
    <name type="scientific">Aureimonas jatrophae</name>
    <dbReference type="NCBI Taxonomy" id="1166073"/>
    <lineage>
        <taxon>Bacteria</taxon>
        <taxon>Pseudomonadati</taxon>
        <taxon>Pseudomonadota</taxon>
        <taxon>Alphaproteobacteria</taxon>
        <taxon>Hyphomicrobiales</taxon>
        <taxon>Aurantimonadaceae</taxon>
        <taxon>Aureimonas</taxon>
    </lineage>
</organism>
<dbReference type="PRINTS" id="PR00344">
    <property type="entry name" value="BCTRLSENSOR"/>
</dbReference>
<dbReference type="Gene3D" id="3.30.565.10">
    <property type="entry name" value="Histidine kinase-like ATPase, C-terminal domain"/>
    <property type="match status" value="1"/>
</dbReference>
<dbReference type="PROSITE" id="PS50885">
    <property type="entry name" value="HAMP"/>
    <property type="match status" value="1"/>
</dbReference>
<dbReference type="EC" id="2.7.13.3" evidence="3"/>
<keyword evidence="4" id="KW-0597">Phosphoprotein</keyword>
<accession>A0A1H0GJV6</accession>
<dbReference type="Pfam" id="PF02518">
    <property type="entry name" value="HATPase_c"/>
    <property type="match status" value="1"/>
</dbReference>
<evidence type="ECO:0000256" key="3">
    <source>
        <dbReference type="ARBA" id="ARBA00012438"/>
    </source>
</evidence>
<gene>
    <name evidence="15" type="ORF">SAMN05192530_103157</name>
</gene>
<dbReference type="InterPro" id="IPR036097">
    <property type="entry name" value="HisK_dim/P_sf"/>
</dbReference>
<evidence type="ECO:0000256" key="10">
    <source>
        <dbReference type="ARBA" id="ARBA00023136"/>
    </source>
</evidence>
<evidence type="ECO:0000313" key="16">
    <source>
        <dbReference type="Proteomes" id="UP000198793"/>
    </source>
</evidence>
<evidence type="ECO:0000259" key="14">
    <source>
        <dbReference type="PROSITE" id="PS50885"/>
    </source>
</evidence>
<proteinExistence type="predicted"/>
<dbReference type="InterPro" id="IPR036890">
    <property type="entry name" value="HATPase_C_sf"/>
</dbReference>
<keyword evidence="5" id="KW-0808">Transferase</keyword>
<dbReference type="AlphaFoldDB" id="A0A1H0GJV6"/>
<evidence type="ECO:0000256" key="2">
    <source>
        <dbReference type="ARBA" id="ARBA00004370"/>
    </source>
</evidence>
<dbReference type="SUPFAM" id="SSF47384">
    <property type="entry name" value="Homodimeric domain of signal transducing histidine kinase"/>
    <property type="match status" value="1"/>
</dbReference>
<comment type="subcellular location">
    <subcellularLocation>
        <location evidence="2">Membrane</location>
    </subcellularLocation>
</comment>
<evidence type="ECO:0000256" key="1">
    <source>
        <dbReference type="ARBA" id="ARBA00000085"/>
    </source>
</evidence>
<evidence type="ECO:0000256" key="9">
    <source>
        <dbReference type="ARBA" id="ARBA00023012"/>
    </source>
</evidence>
<keyword evidence="16" id="KW-1185">Reference proteome</keyword>
<evidence type="ECO:0000259" key="13">
    <source>
        <dbReference type="PROSITE" id="PS50109"/>
    </source>
</evidence>
<comment type="catalytic activity">
    <reaction evidence="1">
        <text>ATP + protein L-histidine = ADP + protein N-phospho-L-histidine.</text>
        <dbReference type="EC" id="2.7.13.3"/>
    </reaction>
</comment>
<feature type="transmembrane region" description="Helical" evidence="12">
    <location>
        <begin position="15"/>
        <end position="35"/>
    </location>
</feature>
<dbReference type="PROSITE" id="PS50109">
    <property type="entry name" value="HIS_KIN"/>
    <property type="match status" value="1"/>
</dbReference>
<dbReference type="InterPro" id="IPR003660">
    <property type="entry name" value="HAMP_dom"/>
</dbReference>
<keyword evidence="10 12" id="KW-0472">Membrane</keyword>
<evidence type="ECO:0000313" key="15">
    <source>
        <dbReference type="EMBL" id="SDO07110.1"/>
    </source>
</evidence>
<dbReference type="InterPro" id="IPR005467">
    <property type="entry name" value="His_kinase_dom"/>
</dbReference>
<feature type="domain" description="Histidine kinase" evidence="13">
    <location>
        <begin position="257"/>
        <end position="458"/>
    </location>
</feature>
<dbReference type="SUPFAM" id="SSF55874">
    <property type="entry name" value="ATPase domain of HSP90 chaperone/DNA topoisomerase II/histidine kinase"/>
    <property type="match status" value="1"/>
</dbReference>
<dbReference type="PANTHER" id="PTHR45436:SF5">
    <property type="entry name" value="SENSOR HISTIDINE KINASE TRCS"/>
    <property type="match status" value="1"/>
</dbReference>
<feature type="domain" description="HAMP" evidence="14">
    <location>
        <begin position="198"/>
        <end position="249"/>
    </location>
</feature>
<dbReference type="RefSeq" id="WP_090671868.1">
    <property type="nucleotide sequence ID" value="NZ_FNIT01000003.1"/>
</dbReference>
<protein>
    <recommendedName>
        <fullName evidence="3">histidine kinase</fullName>
        <ecNumber evidence="3">2.7.13.3</ecNumber>
    </recommendedName>
</protein>
<reference evidence="15 16" key="1">
    <citation type="submission" date="2016-10" db="EMBL/GenBank/DDBJ databases">
        <authorList>
            <person name="de Groot N.N."/>
        </authorList>
    </citation>
    <scope>NUCLEOTIDE SEQUENCE [LARGE SCALE GENOMIC DNA]</scope>
    <source>
        <strain evidence="16">L7-484,KACC 16230,DSM 25025</strain>
    </source>
</reference>
<dbReference type="GO" id="GO:0000155">
    <property type="term" value="F:phosphorelay sensor kinase activity"/>
    <property type="evidence" value="ECO:0007669"/>
    <property type="project" value="InterPro"/>
</dbReference>
<dbReference type="OrthoDB" id="9809567at2"/>
<evidence type="ECO:0000256" key="8">
    <source>
        <dbReference type="ARBA" id="ARBA00022989"/>
    </source>
</evidence>
<evidence type="ECO:0000256" key="6">
    <source>
        <dbReference type="ARBA" id="ARBA00022692"/>
    </source>
</evidence>
<feature type="region of interest" description="Disordered" evidence="11">
    <location>
        <begin position="63"/>
        <end position="91"/>
    </location>
</feature>
<dbReference type="Proteomes" id="UP000198793">
    <property type="component" value="Unassembled WGS sequence"/>
</dbReference>
<sequence>MRPANLPFAGRSLRARLLASAAIFIVLAIVAIGFVMNDLLDRFVRADVANRLDLRIARLVGDAPAPPRQRDADAGPPRRPGAEGPPDEREASGWYWQIEEDGRVVATSPNLGNEVLPRLSPDAGRRGPPDRLIDLVGPKEQRLVVRTRALPGPSARLVVATAPATAIEAPLRDAALTIALTLGLLGVGLGAAIALQVRFALSPLDRLRGTLAEVRAGRRERIDEPQPVELQALTDELNALIAHDAEVLRQARRHVANLGHGLKTPLATLSAQAARLPDGPMKREWQSLTELMDRRIRHHLRRARSVAQGGPARQRTVVKPHVDDLAAMLEKFGAGSRLTISRAIPDGLAVAVDGDDLDEMLGNLLDNGCRHAKTTIEVVASRSERFVRITIADDGPGLGPEEIDRVLKPGARLDETLPGHGFGLPITSEIAELYGGSLRLRRNDTGGLLAELMLPAPPDL</sequence>
<keyword evidence="9" id="KW-0902">Two-component regulatory system</keyword>
<evidence type="ECO:0000256" key="11">
    <source>
        <dbReference type="SAM" id="MobiDB-lite"/>
    </source>
</evidence>
<dbReference type="STRING" id="1166073.SAMN05192530_103157"/>